<dbReference type="EMBL" id="KQ991572">
    <property type="protein sequence ID" value="KZV51711.1"/>
    <property type="molecule type" value="Genomic_DNA"/>
</dbReference>
<evidence type="ECO:0000313" key="3">
    <source>
        <dbReference type="Proteomes" id="UP000250235"/>
    </source>
</evidence>
<feature type="region of interest" description="Disordered" evidence="1">
    <location>
        <begin position="67"/>
        <end position="90"/>
    </location>
</feature>
<gene>
    <name evidence="2" type="ORF">F511_13123</name>
</gene>
<sequence>MQRHTDYGFLPKTQPDLNPAVHVSPYRRSQYNITGIAISFRIADDHLGSRPQPYILLYFNSSSRTRGGDTLDTPRNHLGTRGSSSSPEVPTCTIKIGCHPRISYEELGRWTEDPCLVREYLPRTMSRRDEESTPDTSYLV</sequence>
<dbReference type="AlphaFoldDB" id="A0A2Z7CXI7"/>
<evidence type="ECO:0000313" key="2">
    <source>
        <dbReference type="EMBL" id="KZV51711.1"/>
    </source>
</evidence>
<accession>A0A2Z7CXI7</accession>
<name>A0A2Z7CXI7_9LAMI</name>
<proteinExistence type="predicted"/>
<protein>
    <submittedName>
        <fullName evidence="2">Uncharacterized protein</fullName>
    </submittedName>
</protein>
<reference evidence="2 3" key="1">
    <citation type="journal article" date="2015" name="Proc. Natl. Acad. Sci. U.S.A.">
        <title>The resurrection genome of Boea hygrometrica: A blueprint for survival of dehydration.</title>
        <authorList>
            <person name="Xiao L."/>
            <person name="Yang G."/>
            <person name="Zhang L."/>
            <person name="Yang X."/>
            <person name="Zhao S."/>
            <person name="Ji Z."/>
            <person name="Zhou Q."/>
            <person name="Hu M."/>
            <person name="Wang Y."/>
            <person name="Chen M."/>
            <person name="Xu Y."/>
            <person name="Jin H."/>
            <person name="Xiao X."/>
            <person name="Hu G."/>
            <person name="Bao F."/>
            <person name="Hu Y."/>
            <person name="Wan P."/>
            <person name="Li L."/>
            <person name="Deng X."/>
            <person name="Kuang T."/>
            <person name="Xiang C."/>
            <person name="Zhu J.K."/>
            <person name="Oliver M.J."/>
            <person name="He Y."/>
        </authorList>
    </citation>
    <scope>NUCLEOTIDE SEQUENCE [LARGE SCALE GENOMIC DNA]</scope>
    <source>
        <strain evidence="3">cv. XS01</strain>
    </source>
</reference>
<organism evidence="2 3">
    <name type="scientific">Dorcoceras hygrometricum</name>
    <dbReference type="NCBI Taxonomy" id="472368"/>
    <lineage>
        <taxon>Eukaryota</taxon>
        <taxon>Viridiplantae</taxon>
        <taxon>Streptophyta</taxon>
        <taxon>Embryophyta</taxon>
        <taxon>Tracheophyta</taxon>
        <taxon>Spermatophyta</taxon>
        <taxon>Magnoliopsida</taxon>
        <taxon>eudicotyledons</taxon>
        <taxon>Gunneridae</taxon>
        <taxon>Pentapetalae</taxon>
        <taxon>asterids</taxon>
        <taxon>lamiids</taxon>
        <taxon>Lamiales</taxon>
        <taxon>Gesneriaceae</taxon>
        <taxon>Didymocarpoideae</taxon>
        <taxon>Trichosporeae</taxon>
        <taxon>Loxocarpinae</taxon>
        <taxon>Dorcoceras</taxon>
    </lineage>
</organism>
<keyword evidence="3" id="KW-1185">Reference proteome</keyword>
<evidence type="ECO:0000256" key="1">
    <source>
        <dbReference type="SAM" id="MobiDB-lite"/>
    </source>
</evidence>
<dbReference type="Proteomes" id="UP000250235">
    <property type="component" value="Unassembled WGS sequence"/>
</dbReference>